<dbReference type="SUPFAM" id="SSF49562">
    <property type="entry name" value="C2 domain (Calcium/lipid-binding domain, CaLB)"/>
    <property type="match status" value="1"/>
</dbReference>
<dbReference type="STRING" id="6526.A0A2C9LKC7"/>
<dbReference type="Pfam" id="PF00168">
    <property type="entry name" value="C2"/>
    <property type="match status" value="1"/>
</dbReference>
<protein>
    <recommendedName>
        <fullName evidence="1">C2 domain-containing protein</fullName>
    </recommendedName>
</protein>
<organism evidence="2 3">
    <name type="scientific">Biomphalaria glabrata</name>
    <name type="common">Bloodfluke planorb</name>
    <name type="synonym">Freshwater snail</name>
    <dbReference type="NCBI Taxonomy" id="6526"/>
    <lineage>
        <taxon>Eukaryota</taxon>
        <taxon>Metazoa</taxon>
        <taxon>Spiralia</taxon>
        <taxon>Lophotrochozoa</taxon>
        <taxon>Mollusca</taxon>
        <taxon>Gastropoda</taxon>
        <taxon>Heterobranchia</taxon>
        <taxon>Euthyneura</taxon>
        <taxon>Panpulmonata</taxon>
        <taxon>Hygrophila</taxon>
        <taxon>Lymnaeoidea</taxon>
        <taxon>Planorbidae</taxon>
        <taxon>Biomphalaria</taxon>
    </lineage>
</organism>
<dbReference type="GO" id="GO:0030276">
    <property type="term" value="F:clathrin binding"/>
    <property type="evidence" value="ECO:0007669"/>
    <property type="project" value="TreeGrafter"/>
</dbReference>
<sequence>MTPQEENLGELHVALMYLPTAEKLSVILLSAKNLRPIEGAKRNIEIFAKITLMHDGRPLKKTKTSGKASDLSPVFNETFVFDVPVYQLDKVYFSFAIIGVDKVRKHLCM</sequence>
<dbReference type="InterPro" id="IPR000008">
    <property type="entry name" value="C2_dom"/>
</dbReference>
<feature type="domain" description="C2" evidence="1">
    <location>
        <begin position="7"/>
        <end position="109"/>
    </location>
</feature>
<accession>A0A2C9LKC7</accession>
<reference evidence="2" key="1">
    <citation type="submission" date="2020-05" db="UniProtKB">
        <authorList>
            <consortium name="EnsemblMetazoa"/>
        </authorList>
    </citation>
    <scope>IDENTIFICATION</scope>
    <source>
        <strain evidence="2">BB02</strain>
    </source>
</reference>
<dbReference type="GO" id="GO:0070382">
    <property type="term" value="C:exocytic vesicle"/>
    <property type="evidence" value="ECO:0007669"/>
    <property type="project" value="TreeGrafter"/>
</dbReference>
<dbReference type="EnsemblMetazoa" id="BGLB032147-RA">
    <property type="protein sequence ID" value="BGLB032147-PA"/>
    <property type="gene ID" value="BGLB032147"/>
</dbReference>
<dbReference type="GO" id="GO:0005886">
    <property type="term" value="C:plasma membrane"/>
    <property type="evidence" value="ECO:0007669"/>
    <property type="project" value="TreeGrafter"/>
</dbReference>
<gene>
    <name evidence="2" type="primary">106067634</name>
</gene>
<dbReference type="GO" id="GO:0005544">
    <property type="term" value="F:calcium-dependent phospholipid binding"/>
    <property type="evidence" value="ECO:0007669"/>
    <property type="project" value="TreeGrafter"/>
</dbReference>
<dbReference type="VEuPathDB" id="VectorBase:BGLAX_033389"/>
<dbReference type="Gene3D" id="2.60.40.150">
    <property type="entry name" value="C2 domain"/>
    <property type="match status" value="1"/>
</dbReference>
<dbReference type="KEGG" id="bgt:106067634"/>
<dbReference type="PROSITE" id="PS50004">
    <property type="entry name" value="C2"/>
    <property type="match status" value="1"/>
</dbReference>
<dbReference type="InterPro" id="IPR035892">
    <property type="entry name" value="C2_domain_sf"/>
</dbReference>
<dbReference type="GO" id="GO:0001786">
    <property type="term" value="F:phosphatidylserine binding"/>
    <property type="evidence" value="ECO:0007669"/>
    <property type="project" value="TreeGrafter"/>
</dbReference>
<dbReference type="Proteomes" id="UP000076420">
    <property type="component" value="Unassembled WGS sequence"/>
</dbReference>
<proteinExistence type="predicted"/>
<dbReference type="PANTHER" id="PTHR10024">
    <property type="entry name" value="SYNAPTOTAGMIN"/>
    <property type="match status" value="1"/>
</dbReference>
<dbReference type="GO" id="GO:0000149">
    <property type="term" value="F:SNARE binding"/>
    <property type="evidence" value="ECO:0007669"/>
    <property type="project" value="TreeGrafter"/>
</dbReference>
<dbReference type="CDD" id="cd00276">
    <property type="entry name" value="C2B_Synaptotagmin"/>
    <property type="match status" value="1"/>
</dbReference>
<evidence type="ECO:0000313" key="3">
    <source>
        <dbReference type="Proteomes" id="UP000076420"/>
    </source>
</evidence>
<dbReference type="AlphaFoldDB" id="A0A2C9LKC7"/>
<dbReference type="GO" id="GO:0017156">
    <property type="term" value="P:calcium-ion regulated exocytosis"/>
    <property type="evidence" value="ECO:0007669"/>
    <property type="project" value="TreeGrafter"/>
</dbReference>
<evidence type="ECO:0000313" key="2">
    <source>
        <dbReference type="EnsemblMetazoa" id="BGLB032147-PA"/>
    </source>
</evidence>
<dbReference type="GO" id="GO:0005509">
    <property type="term" value="F:calcium ion binding"/>
    <property type="evidence" value="ECO:0007669"/>
    <property type="project" value="TreeGrafter"/>
</dbReference>
<evidence type="ECO:0000259" key="1">
    <source>
        <dbReference type="PROSITE" id="PS50004"/>
    </source>
</evidence>
<dbReference type="VEuPathDB" id="VectorBase:BGLB032147"/>
<name>A0A2C9LKC7_BIOGL</name>